<evidence type="ECO:0000313" key="2">
    <source>
        <dbReference type="Proteomes" id="UP001476798"/>
    </source>
</evidence>
<sequence length="106" mass="11615">MHKAPLVCKQFDSVHYSSLDKDEGLHGRAAGSTAALKQEGPGFESQPGSFCLEFHVLLVNVWVLSGYSSFLPQFKNMTVRSTGYCKLSLGVSVCMTEFPVRLCVVL</sequence>
<proteinExistence type="predicted"/>
<evidence type="ECO:0000313" key="1">
    <source>
        <dbReference type="EMBL" id="MEQ2165730.1"/>
    </source>
</evidence>
<protein>
    <submittedName>
        <fullName evidence="1">Uncharacterized protein</fullName>
    </submittedName>
</protein>
<organism evidence="1 2">
    <name type="scientific">Goodea atripinnis</name>
    <dbReference type="NCBI Taxonomy" id="208336"/>
    <lineage>
        <taxon>Eukaryota</taxon>
        <taxon>Metazoa</taxon>
        <taxon>Chordata</taxon>
        <taxon>Craniata</taxon>
        <taxon>Vertebrata</taxon>
        <taxon>Euteleostomi</taxon>
        <taxon>Actinopterygii</taxon>
        <taxon>Neopterygii</taxon>
        <taxon>Teleostei</taxon>
        <taxon>Neoteleostei</taxon>
        <taxon>Acanthomorphata</taxon>
        <taxon>Ovalentaria</taxon>
        <taxon>Atherinomorphae</taxon>
        <taxon>Cyprinodontiformes</taxon>
        <taxon>Goodeidae</taxon>
        <taxon>Goodea</taxon>
    </lineage>
</organism>
<keyword evidence="2" id="KW-1185">Reference proteome</keyword>
<comment type="caution">
    <text evidence="1">The sequence shown here is derived from an EMBL/GenBank/DDBJ whole genome shotgun (WGS) entry which is preliminary data.</text>
</comment>
<dbReference type="Proteomes" id="UP001476798">
    <property type="component" value="Unassembled WGS sequence"/>
</dbReference>
<gene>
    <name evidence="1" type="ORF">GOODEAATRI_020164</name>
</gene>
<reference evidence="1 2" key="1">
    <citation type="submission" date="2021-06" db="EMBL/GenBank/DDBJ databases">
        <authorList>
            <person name="Palmer J.M."/>
        </authorList>
    </citation>
    <scope>NUCLEOTIDE SEQUENCE [LARGE SCALE GENOMIC DNA]</scope>
    <source>
        <strain evidence="1 2">GA_2019</strain>
        <tissue evidence="1">Muscle</tissue>
    </source>
</reference>
<dbReference type="EMBL" id="JAHRIO010021848">
    <property type="protein sequence ID" value="MEQ2165730.1"/>
    <property type="molecule type" value="Genomic_DNA"/>
</dbReference>
<accession>A0ABV0N2W4</accession>
<name>A0ABV0N2W4_9TELE</name>